<evidence type="ECO:0000313" key="2">
    <source>
        <dbReference type="Proteomes" id="UP000004863"/>
    </source>
</evidence>
<sequence>MHVKRSLHIRDLKSIEHKIATFNNHIKTNFDWLDFQVTSLDFTKLNIIASYDPSYYLNYNIDLYSTKYLSGNLTWTIDIDKNATAAEIISSKEYTYLPREQENHFFLRFNNTDLESSPFTIMANDISISYEKKYFNI</sequence>
<dbReference type="OrthoDB" id="2654955at2"/>
<dbReference type="RefSeq" id="WP_006889034.1">
    <property type="nucleotide sequence ID" value="NZ_AJJQ01000044.1"/>
</dbReference>
<evidence type="ECO:0000313" key="1">
    <source>
        <dbReference type="EMBL" id="EID50284.1"/>
    </source>
</evidence>
<keyword evidence="2" id="KW-1185">Reference proteome</keyword>
<comment type="caution">
    <text evidence="1">The sequence shown here is derived from an EMBL/GenBank/DDBJ whole genome shotgun (WGS) entry which is preliminary data.</text>
</comment>
<proteinExistence type="predicted"/>
<dbReference type="Proteomes" id="UP000004863">
    <property type="component" value="Unassembled WGS sequence"/>
</dbReference>
<accession>I0UQY1</accession>
<gene>
    <name evidence="1" type="ORF">HMPREF1324_0397</name>
</gene>
<dbReference type="EMBL" id="AJJQ01000044">
    <property type="protein sequence ID" value="EID50284.1"/>
    <property type="molecule type" value="Genomic_DNA"/>
</dbReference>
<organism evidence="1 2">
    <name type="scientific">Rothia aeria F0474</name>
    <dbReference type="NCBI Taxonomy" id="1125724"/>
    <lineage>
        <taxon>Bacteria</taxon>
        <taxon>Bacillati</taxon>
        <taxon>Actinomycetota</taxon>
        <taxon>Actinomycetes</taxon>
        <taxon>Micrococcales</taxon>
        <taxon>Micrococcaceae</taxon>
        <taxon>Rothia</taxon>
    </lineage>
</organism>
<dbReference type="AlphaFoldDB" id="I0UQY1"/>
<protein>
    <submittedName>
        <fullName evidence="1">Uncharacterized protein</fullName>
    </submittedName>
</protein>
<reference evidence="1" key="1">
    <citation type="submission" date="2012-03" db="EMBL/GenBank/DDBJ databases">
        <authorList>
            <person name="Durkin A.S."/>
            <person name="McCorrison J."/>
            <person name="Torralba M."/>
            <person name="Gillis M."/>
            <person name="Methe B."/>
            <person name="Sutton G."/>
            <person name="Nelson K.E."/>
        </authorList>
    </citation>
    <scope>NUCLEOTIDE SEQUENCE [LARGE SCALE GENOMIC DNA]</scope>
    <source>
        <strain evidence="1">F0474</strain>
    </source>
</reference>
<name>I0UQY1_9MICC</name>